<keyword evidence="1" id="KW-0472">Membrane</keyword>
<evidence type="ECO:0000313" key="3">
    <source>
        <dbReference type="Proteomes" id="UP000018688"/>
    </source>
</evidence>
<comment type="caution">
    <text evidence="2">The sequence shown here is derived from an EMBL/GenBank/DDBJ whole genome shotgun (WGS) entry which is preliminary data.</text>
</comment>
<keyword evidence="1" id="KW-1133">Transmembrane helix</keyword>
<dbReference type="Proteomes" id="UP000018688">
    <property type="component" value="Unassembled WGS sequence"/>
</dbReference>
<dbReference type="RefSeq" id="WP_023929514.1">
    <property type="nucleotide sequence ID" value="NZ_KI669458.1"/>
</dbReference>
<feature type="transmembrane region" description="Helical" evidence="1">
    <location>
        <begin position="52"/>
        <end position="71"/>
    </location>
</feature>
<protein>
    <recommendedName>
        <fullName evidence="4">NfeD-like C-terminal domain-containing protein</fullName>
    </recommendedName>
</protein>
<reference evidence="2 3" key="1">
    <citation type="submission" date="2013-10" db="EMBL/GenBank/DDBJ databases">
        <title>The Genome Sequence of Helicobacter canis NCTC 12740.</title>
        <authorList>
            <consortium name="The Broad Institute Genomics Platform"/>
            <person name="Earl A."/>
            <person name="Fox J.G."/>
            <person name="Shen Z."/>
            <person name="Young S.K."/>
            <person name="Zeng Q."/>
            <person name="Gargeya S."/>
            <person name="Fitzgerald M."/>
            <person name="Abouelleil A."/>
            <person name="Alvarado L."/>
            <person name="Chapman S.B."/>
            <person name="Gainer-Dewar J."/>
            <person name="Goldberg J."/>
            <person name="Griggs A."/>
            <person name="Gujja S."/>
            <person name="Hansen M."/>
            <person name="Howarth C."/>
            <person name="Imamovic A."/>
            <person name="Ireland A."/>
            <person name="Larimer J."/>
            <person name="McCowan C."/>
            <person name="Murphy C."/>
            <person name="Pearson M."/>
            <person name="Poon T.W."/>
            <person name="Priest M."/>
            <person name="Roberts A."/>
            <person name="Saif S."/>
            <person name="Shea T."/>
            <person name="Sykes S."/>
            <person name="Wortman J."/>
            <person name="Nusbaum C."/>
            <person name="Birren B."/>
        </authorList>
    </citation>
    <scope>NUCLEOTIDE SEQUENCE [LARGE SCALE GENOMIC DNA]</scope>
    <source>
        <strain evidence="2 3">NCTC 12740</strain>
    </source>
</reference>
<sequence length="155" mass="16807">MSALTLLGLGIGFIVAEIFFGSFFLFFIGLGLCITAGIEYIIGFGGGSVESVYMWQAASICTFSFLCLIVLRKPIKSWFKGSQVYEDSLQSGGGVGEIQQGMVYFKGTLWAYELEKSPESSEIDSKAALDSMALRDGDKVEILSIERGKAIIKLA</sequence>
<dbReference type="HOGENOM" id="CLU_148475_0_0_7"/>
<dbReference type="AlphaFoldDB" id="V8CKQ4"/>
<dbReference type="STRING" id="1357399.HMPREF2087_00597"/>
<gene>
    <name evidence="2" type="ORF">HMPREF2087_00597</name>
</gene>
<evidence type="ECO:0000256" key="1">
    <source>
        <dbReference type="SAM" id="Phobius"/>
    </source>
</evidence>
<keyword evidence="3" id="KW-1185">Reference proteome</keyword>
<evidence type="ECO:0000313" key="2">
    <source>
        <dbReference type="EMBL" id="ETD27677.1"/>
    </source>
</evidence>
<dbReference type="OrthoDB" id="5329160at2"/>
<dbReference type="PATRIC" id="fig|1357399.3.peg.620"/>
<feature type="transmembrane region" description="Helical" evidence="1">
    <location>
        <begin position="7"/>
        <end position="32"/>
    </location>
</feature>
<dbReference type="eggNOG" id="COG1585">
    <property type="taxonomic scope" value="Bacteria"/>
</dbReference>
<keyword evidence="1" id="KW-0812">Transmembrane</keyword>
<name>V8CKQ4_9HELI</name>
<dbReference type="EMBL" id="AZJJ01000001">
    <property type="protein sequence ID" value="ETD27677.1"/>
    <property type="molecule type" value="Genomic_DNA"/>
</dbReference>
<organism evidence="2 3">
    <name type="scientific">Helicobacter canis NCTC 12740</name>
    <dbReference type="NCBI Taxonomy" id="1357399"/>
    <lineage>
        <taxon>Bacteria</taxon>
        <taxon>Pseudomonadati</taxon>
        <taxon>Campylobacterota</taxon>
        <taxon>Epsilonproteobacteria</taxon>
        <taxon>Campylobacterales</taxon>
        <taxon>Helicobacteraceae</taxon>
        <taxon>Helicobacter</taxon>
    </lineage>
</organism>
<proteinExistence type="predicted"/>
<accession>V8CKQ4</accession>
<evidence type="ECO:0008006" key="4">
    <source>
        <dbReference type="Google" id="ProtNLM"/>
    </source>
</evidence>